<name>A0A7C8Z0H2_OPUST</name>
<proteinExistence type="predicted"/>
<feature type="domain" description="DUF2062" evidence="2">
    <location>
        <begin position="20"/>
        <end position="158"/>
    </location>
</feature>
<protein>
    <recommendedName>
        <fullName evidence="2">DUF2062 domain-containing protein</fullName>
    </recommendedName>
</protein>
<dbReference type="EMBL" id="GISG01074231">
    <property type="protein sequence ID" value="MBA4630591.1"/>
    <property type="molecule type" value="Transcribed_RNA"/>
</dbReference>
<dbReference type="PANTHER" id="PTHR35102">
    <property type="entry name" value="E3 UBIQUITIN-PROTEIN LIGASE"/>
    <property type="match status" value="1"/>
</dbReference>
<feature type="transmembrane region" description="Helical" evidence="1">
    <location>
        <begin position="33"/>
        <end position="63"/>
    </location>
</feature>
<reference evidence="3" key="1">
    <citation type="journal article" date="2013" name="J. Plant Res.">
        <title>Effect of fungi and light on seed germination of three Opuntia species from semiarid lands of central Mexico.</title>
        <authorList>
            <person name="Delgado-Sanchez P."/>
            <person name="Jimenez-Bremont J.F."/>
            <person name="Guerrero-Gonzalez Mde L."/>
            <person name="Flores J."/>
        </authorList>
    </citation>
    <scope>NUCLEOTIDE SEQUENCE</scope>
    <source>
        <tissue evidence="3">Cladode</tissue>
    </source>
</reference>
<keyword evidence="1" id="KW-1133">Transmembrane helix</keyword>
<evidence type="ECO:0000259" key="2">
    <source>
        <dbReference type="Pfam" id="PF09835"/>
    </source>
</evidence>
<dbReference type="InterPro" id="IPR018639">
    <property type="entry name" value="DUF2062"/>
</dbReference>
<dbReference type="Pfam" id="PF09835">
    <property type="entry name" value="DUF2062"/>
    <property type="match status" value="1"/>
</dbReference>
<evidence type="ECO:0000313" key="3">
    <source>
        <dbReference type="EMBL" id="MBA4630591.1"/>
    </source>
</evidence>
<organism evidence="3">
    <name type="scientific">Opuntia streptacantha</name>
    <name type="common">Prickly pear cactus</name>
    <name type="synonym">Opuntia cardona</name>
    <dbReference type="NCBI Taxonomy" id="393608"/>
    <lineage>
        <taxon>Eukaryota</taxon>
        <taxon>Viridiplantae</taxon>
        <taxon>Streptophyta</taxon>
        <taxon>Embryophyta</taxon>
        <taxon>Tracheophyta</taxon>
        <taxon>Spermatophyta</taxon>
        <taxon>Magnoliopsida</taxon>
        <taxon>eudicotyledons</taxon>
        <taxon>Gunneridae</taxon>
        <taxon>Pentapetalae</taxon>
        <taxon>Caryophyllales</taxon>
        <taxon>Cactineae</taxon>
        <taxon>Cactaceae</taxon>
        <taxon>Opuntioideae</taxon>
        <taxon>Opuntia</taxon>
    </lineage>
</organism>
<feature type="transmembrane region" description="Helical" evidence="1">
    <location>
        <begin position="130"/>
        <end position="152"/>
    </location>
</feature>
<keyword evidence="1" id="KW-0812">Transmembrane</keyword>
<evidence type="ECO:0000256" key="1">
    <source>
        <dbReference type="SAM" id="Phobius"/>
    </source>
</evidence>
<reference evidence="3" key="2">
    <citation type="submission" date="2020-07" db="EMBL/GenBank/DDBJ databases">
        <authorList>
            <person name="Vera ALvarez R."/>
            <person name="Arias-Moreno D.M."/>
            <person name="Jimenez-Jacinto V."/>
            <person name="Jimenez-Bremont J.F."/>
            <person name="Swaminathan K."/>
            <person name="Moose S.P."/>
            <person name="Guerrero-Gonzalez M.L."/>
            <person name="Marino-Ramirez L."/>
            <person name="Landsman D."/>
            <person name="Rodriguez-Kessler M."/>
            <person name="Delgado-Sanchez P."/>
        </authorList>
    </citation>
    <scope>NUCLEOTIDE SEQUENCE</scope>
    <source>
        <tissue evidence="3">Cladode</tissue>
    </source>
</reference>
<keyword evidence="1" id="KW-0472">Membrane</keyword>
<accession>A0A7C8Z0H2</accession>
<sequence>MPISTVAVKSWFNAKIVEPLLDMLRRGTEPKKLAFSSALGFTLGLFPICGVTVFLCGVAIAMLGSRCHPPSVMLANFVATPVELSMVVPFLRFGEAITGGAHFPLTSDAFKKVLTGQASSEVLLSLFHVLLGWLFAAPFILALLYVLLLPCFKVLVQRFNSSSVSPKKSLYGSAETKLKVRDI</sequence>
<dbReference type="PANTHER" id="PTHR35102:SF1">
    <property type="entry name" value="E3 UBIQUITIN-PROTEIN LIGASE"/>
    <property type="match status" value="1"/>
</dbReference>
<dbReference type="AlphaFoldDB" id="A0A7C8Z0H2"/>